<dbReference type="STRING" id="1257118.L8GXD2"/>
<evidence type="ECO:0000313" key="15">
    <source>
        <dbReference type="Proteomes" id="UP000011083"/>
    </source>
</evidence>
<dbReference type="CDD" id="cd00821">
    <property type="entry name" value="PH"/>
    <property type="match status" value="1"/>
</dbReference>
<dbReference type="InterPro" id="IPR042236">
    <property type="entry name" value="PI3K_accessory_sf"/>
</dbReference>
<dbReference type="GeneID" id="14918756"/>
<evidence type="ECO:0000256" key="8">
    <source>
        <dbReference type="SAM" id="MobiDB-lite"/>
    </source>
</evidence>
<feature type="domain" description="PI3K/PI4K catalytic" evidence="11">
    <location>
        <begin position="869"/>
        <end position="1146"/>
    </location>
</feature>
<dbReference type="Pfam" id="PF00454">
    <property type="entry name" value="PI3_PI4_kinase"/>
    <property type="match status" value="1"/>
</dbReference>
<proteinExistence type="inferred from homology"/>
<dbReference type="SMART" id="SM00145">
    <property type="entry name" value="PI3Ka"/>
    <property type="match status" value="1"/>
</dbReference>
<dbReference type="SMART" id="SM00142">
    <property type="entry name" value="PI3K_C2"/>
    <property type="match status" value="1"/>
</dbReference>
<dbReference type="GO" id="GO:0005524">
    <property type="term" value="F:ATP binding"/>
    <property type="evidence" value="ECO:0007669"/>
    <property type="project" value="UniProtKB-KW"/>
</dbReference>
<dbReference type="InterPro" id="IPR001849">
    <property type="entry name" value="PH_domain"/>
</dbReference>
<organism evidence="14 15">
    <name type="scientific">Acanthamoeba castellanii (strain ATCC 30010 / Neff)</name>
    <dbReference type="NCBI Taxonomy" id="1257118"/>
    <lineage>
        <taxon>Eukaryota</taxon>
        <taxon>Amoebozoa</taxon>
        <taxon>Discosea</taxon>
        <taxon>Longamoebia</taxon>
        <taxon>Centramoebida</taxon>
        <taxon>Acanthamoebidae</taxon>
        <taxon>Acanthamoeba</taxon>
    </lineage>
</organism>
<evidence type="ECO:0000259" key="9">
    <source>
        <dbReference type="PROSITE" id="PS50003"/>
    </source>
</evidence>
<sequence length="1159" mass="130860">MWSFASGLRCRRCSCAVHVECRAETPNDCLVVPRASLPSAGPQNVGFTRRGIVKEGFLWKMAKADPSWTRLWCICKPEALFFFRPQQRLLEYRNPMLVLGLGESGGLSVANVQALREHCFIVETSSGDYHYFAANSDEERKEWKYAIKHRKAKSRSTAAAAAAAADATTHGDDWVKRFANESWIWTPDRPEPSPFAWEDVKPTQIKMLNLLPLIQNEPIAKGSVPELELRADDIVVDKQEVAYFRTKVTKYDLDPVLELALAPLESAQSMRRVRLILAELTDAPVPSNFPGVFLVLFRMGKNAYRVRCSKDTNLKRVIIEEVLFRAQAVDMSVSWALPAIEDFMIRCGRLNEYIVDADISLHSIVYVRDAITKSRAIEFDLLPYEAQLHHTDGASVDDSPAGEQSFCSIEADEGLGFDLTVQNCFHVHDVSKRFEVKVKSVENLNKQLLYDANSFYGLDIEGDRVNVFVAFSLYFGEQLLAPVLHTQPVLPSQPIWEDWLVTELLSMENIPREARLCFTLYACKAQGGGAMGMITNLFRPANQTVPLAATEITYADFRGVLRRGSYCLPMWSLVTPAAGSPRQEVALVVEFDATSPKLISFSGETRRSEPDATGQTRDEEAEEEGEEHGETPAQHEQPLLYLILMRDALYEMSTEEKALVWKYRGYVRSQRPYSLAKVLLAAPSTNRQMIAAIHALLANWPPLPPVHALELLGARYVDTEVRRYAVNCLRELTDRQLVEYLPQLIQVLKSEPHHYSHLFEFLFLRSMRSIVLGHPFFWHLTSELHNESHSARFKLMIEAFLAASDDDGTTEEMKRELAVVAEFARVAKELKEVPKDERTKVLQAKLRLLELPSSFLLPYNPKFEVSRLLVEKCRVMDSMTSPLWLVFENRERQTAHIIFKVGDDLRTDILSLQMIRIMDQLWRNEGLDLHMQPYRAVSTGKDEGIIEVVTNSETTSAISQAYGGGGAVSAFSRTALAEWLRACNPTEAAYREAVTNFTLSCAGYCVATYILGVGDRHNDNIMITYGGNLFHIDFAYFLGRRVTFAGIPRETTPFVLTPAFVQAMGGLDSSNFRSFVSHCCRAYNVIRRHGHLFITLFAMMVSSGMSQLESLDDLDYLRRALALELTDAEASARFTQLIQESCSNQITQLNNAVHIFAHS</sequence>
<dbReference type="AlphaFoldDB" id="L8GXD2"/>
<feature type="domain" description="Phorbol-ester/DAG-type" evidence="10">
    <location>
        <begin position="1"/>
        <end position="29"/>
    </location>
</feature>
<evidence type="ECO:0000256" key="2">
    <source>
        <dbReference type="ARBA" id="ARBA00012073"/>
    </source>
</evidence>
<dbReference type="GO" id="GO:0005886">
    <property type="term" value="C:plasma membrane"/>
    <property type="evidence" value="ECO:0007669"/>
    <property type="project" value="TreeGrafter"/>
</dbReference>
<dbReference type="InterPro" id="IPR016024">
    <property type="entry name" value="ARM-type_fold"/>
</dbReference>
<protein>
    <recommendedName>
        <fullName evidence="2">phosphatidylinositol 3-kinase</fullName>
        <ecNumber evidence="2">2.7.1.137</ecNumber>
    </recommendedName>
</protein>
<dbReference type="VEuPathDB" id="AmoebaDB:ACA1_208110"/>
<dbReference type="SUPFAM" id="SSF48371">
    <property type="entry name" value="ARM repeat"/>
    <property type="match status" value="1"/>
</dbReference>
<dbReference type="FunFam" id="3.30.1010.10:FF:000008">
    <property type="entry name" value="Phosphatidylinositol 4,5-bisphosphate 3-kinase catalytic subunit gamma"/>
    <property type="match status" value="1"/>
</dbReference>
<dbReference type="Pfam" id="PF00792">
    <property type="entry name" value="PI3K_C2"/>
    <property type="match status" value="1"/>
</dbReference>
<dbReference type="Gene3D" id="1.10.1070.11">
    <property type="entry name" value="Phosphatidylinositol 3-/4-kinase, catalytic domain"/>
    <property type="match status" value="1"/>
</dbReference>
<evidence type="ECO:0000259" key="12">
    <source>
        <dbReference type="PROSITE" id="PS51545"/>
    </source>
</evidence>
<keyword evidence="5 14" id="KW-0418">Kinase</keyword>
<dbReference type="FunFam" id="1.10.1070.11:FF:000001">
    <property type="entry name" value="Phosphatidylinositol 4,5-bisphosphate 3-kinase catalytic subunit"/>
    <property type="match status" value="1"/>
</dbReference>
<dbReference type="Gene3D" id="2.60.40.150">
    <property type="entry name" value="C2 domain"/>
    <property type="match status" value="1"/>
</dbReference>
<dbReference type="InterPro" id="IPR035448">
    <property type="entry name" value="PI3Kc"/>
</dbReference>
<accession>L8GXD2</accession>
<dbReference type="InterPro" id="IPR036940">
    <property type="entry name" value="PI3/4_kinase_cat_sf"/>
</dbReference>
<dbReference type="GO" id="GO:0032060">
    <property type="term" value="P:bleb assembly"/>
    <property type="evidence" value="ECO:0007669"/>
    <property type="project" value="UniProtKB-ARBA"/>
</dbReference>
<dbReference type="GO" id="GO:0048015">
    <property type="term" value="P:phosphatidylinositol-mediated signaling"/>
    <property type="evidence" value="ECO:0007669"/>
    <property type="project" value="TreeGrafter"/>
</dbReference>
<dbReference type="InterPro" id="IPR011993">
    <property type="entry name" value="PH-like_dom_sf"/>
</dbReference>
<dbReference type="PROSITE" id="PS00916">
    <property type="entry name" value="PI3_4_KINASE_2"/>
    <property type="match status" value="1"/>
</dbReference>
<keyword evidence="3" id="KW-0808">Transferase</keyword>
<dbReference type="GO" id="GO:0005737">
    <property type="term" value="C:cytoplasm"/>
    <property type="evidence" value="ECO:0007669"/>
    <property type="project" value="TreeGrafter"/>
</dbReference>
<dbReference type="GO" id="GO:0009617">
    <property type="term" value="P:response to bacterium"/>
    <property type="evidence" value="ECO:0007669"/>
    <property type="project" value="UniProtKB-ARBA"/>
</dbReference>
<dbReference type="SMART" id="SM00233">
    <property type="entry name" value="PH"/>
    <property type="match status" value="1"/>
</dbReference>
<dbReference type="CDD" id="cd00891">
    <property type="entry name" value="PI3Kc"/>
    <property type="match status" value="1"/>
</dbReference>
<dbReference type="GO" id="GO:0050920">
    <property type="term" value="P:regulation of chemotaxis"/>
    <property type="evidence" value="ECO:0007669"/>
    <property type="project" value="UniProtKB-ARBA"/>
</dbReference>
<feature type="region of interest" description="Disordered" evidence="8">
    <location>
        <begin position="600"/>
        <end position="633"/>
    </location>
</feature>
<dbReference type="InterPro" id="IPR035892">
    <property type="entry name" value="C2_domain_sf"/>
</dbReference>
<dbReference type="CDD" id="cd00029">
    <property type="entry name" value="C1"/>
    <property type="match status" value="1"/>
</dbReference>
<evidence type="ECO:0000256" key="6">
    <source>
        <dbReference type="ARBA" id="ARBA00022840"/>
    </source>
</evidence>
<evidence type="ECO:0000256" key="5">
    <source>
        <dbReference type="ARBA" id="ARBA00022777"/>
    </source>
</evidence>
<dbReference type="GO" id="GO:0035005">
    <property type="term" value="F:1-phosphatidylinositol-4-phosphate 3-kinase activity"/>
    <property type="evidence" value="ECO:0007669"/>
    <property type="project" value="TreeGrafter"/>
</dbReference>
<dbReference type="SUPFAM" id="SSF50729">
    <property type="entry name" value="PH domain-like"/>
    <property type="match status" value="1"/>
</dbReference>
<evidence type="ECO:0000256" key="3">
    <source>
        <dbReference type="ARBA" id="ARBA00022679"/>
    </source>
</evidence>
<dbReference type="GO" id="GO:0043491">
    <property type="term" value="P:phosphatidylinositol 3-kinase/protein kinase B signal transduction"/>
    <property type="evidence" value="ECO:0007669"/>
    <property type="project" value="TreeGrafter"/>
</dbReference>
<dbReference type="GO" id="GO:0016303">
    <property type="term" value="F:1-phosphatidylinositol-3-kinase activity"/>
    <property type="evidence" value="ECO:0007669"/>
    <property type="project" value="UniProtKB-EC"/>
</dbReference>
<reference evidence="14 15" key="1">
    <citation type="journal article" date="2013" name="Genome Biol.">
        <title>Genome of Acanthamoeba castellanii highlights extensive lateral gene transfer and early evolution of tyrosine kinase signaling.</title>
        <authorList>
            <person name="Clarke M."/>
            <person name="Lohan A.J."/>
            <person name="Liu B."/>
            <person name="Lagkouvardos I."/>
            <person name="Roy S."/>
            <person name="Zafar N."/>
            <person name="Bertelli C."/>
            <person name="Schilde C."/>
            <person name="Kianianmomeni A."/>
            <person name="Burglin T.R."/>
            <person name="Frech C."/>
            <person name="Turcotte B."/>
            <person name="Kopec K.O."/>
            <person name="Synnott J.M."/>
            <person name="Choo C."/>
            <person name="Paponov I."/>
            <person name="Finkler A."/>
            <person name="Soon Heng Tan C."/>
            <person name="Hutchins A.P."/>
            <person name="Weinmeier T."/>
            <person name="Rattei T."/>
            <person name="Chu J.S."/>
            <person name="Gimenez G."/>
            <person name="Irimia M."/>
            <person name="Rigden D.J."/>
            <person name="Fitzpatrick D.A."/>
            <person name="Lorenzo-Morales J."/>
            <person name="Bateman A."/>
            <person name="Chiu C.H."/>
            <person name="Tang P."/>
            <person name="Hegemann P."/>
            <person name="Fromm H."/>
            <person name="Raoult D."/>
            <person name="Greub G."/>
            <person name="Miranda-Saavedra D."/>
            <person name="Chen N."/>
            <person name="Nash P."/>
            <person name="Ginger M.L."/>
            <person name="Horn M."/>
            <person name="Schaap P."/>
            <person name="Caler L."/>
            <person name="Loftus B."/>
        </authorList>
    </citation>
    <scope>NUCLEOTIDE SEQUENCE [LARGE SCALE GENOMIC DNA]</scope>
    <source>
        <strain evidence="14 15">Neff</strain>
    </source>
</reference>
<keyword evidence="15" id="KW-1185">Reference proteome</keyword>
<dbReference type="PROSITE" id="PS50290">
    <property type="entry name" value="PI3_4_KINASE_3"/>
    <property type="match status" value="1"/>
</dbReference>
<comment type="catalytic activity">
    <reaction evidence="1">
        <text>a 1,2-diacyl-sn-glycero-3-phospho-(1D-myo-inositol) + ATP = a 1,2-diacyl-sn-glycero-3-phospho-(1D-myo-inositol-3-phosphate) + ADP + H(+)</text>
        <dbReference type="Rhea" id="RHEA:12709"/>
        <dbReference type="ChEBI" id="CHEBI:15378"/>
        <dbReference type="ChEBI" id="CHEBI:30616"/>
        <dbReference type="ChEBI" id="CHEBI:57880"/>
        <dbReference type="ChEBI" id="CHEBI:58088"/>
        <dbReference type="ChEBI" id="CHEBI:456216"/>
        <dbReference type="EC" id="2.7.1.137"/>
    </reaction>
</comment>
<dbReference type="GO" id="GO:0016477">
    <property type="term" value="P:cell migration"/>
    <property type="evidence" value="ECO:0007669"/>
    <property type="project" value="TreeGrafter"/>
</dbReference>
<dbReference type="InterPro" id="IPR002420">
    <property type="entry name" value="PI3K-type_C2_dom"/>
</dbReference>
<dbReference type="SUPFAM" id="SSF56112">
    <property type="entry name" value="Protein kinase-like (PK-like)"/>
    <property type="match status" value="1"/>
</dbReference>
<dbReference type="InterPro" id="IPR001263">
    <property type="entry name" value="PI3K_accessory_dom"/>
</dbReference>
<dbReference type="InterPro" id="IPR015433">
    <property type="entry name" value="PI3/4_kinase"/>
</dbReference>
<dbReference type="InterPro" id="IPR002219">
    <property type="entry name" value="PKC_DAG/PE"/>
</dbReference>
<dbReference type="SMART" id="SM00146">
    <property type="entry name" value="PI3Kc"/>
    <property type="match status" value="1"/>
</dbReference>
<dbReference type="KEGG" id="acan:ACA1_208110"/>
<dbReference type="Proteomes" id="UP000011083">
    <property type="component" value="Unassembled WGS sequence"/>
</dbReference>
<evidence type="ECO:0000259" key="13">
    <source>
        <dbReference type="PROSITE" id="PS51547"/>
    </source>
</evidence>
<dbReference type="GO" id="GO:0005942">
    <property type="term" value="C:phosphatidylinositol 3-kinase complex"/>
    <property type="evidence" value="ECO:0007669"/>
    <property type="project" value="TreeGrafter"/>
</dbReference>
<feature type="domain" description="PIK helical" evidence="12">
    <location>
        <begin position="626"/>
        <end position="803"/>
    </location>
</feature>
<dbReference type="Gene3D" id="3.30.1010.10">
    <property type="entry name" value="Phosphatidylinositol 3-kinase Catalytic Subunit, Chain A, domain 4"/>
    <property type="match status" value="1"/>
</dbReference>
<feature type="domain" description="C2 PI3K-type" evidence="13">
    <location>
        <begin position="430"/>
        <end position="610"/>
    </location>
</feature>
<feature type="domain" description="PH" evidence="9">
    <location>
        <begin position="51"/>
        <end position="152"/>
    </location>
</feature>
<evidence type="ECO:0000256" key="1">
    <source>
        <dbReference type="ARBA" id="ARBA00001498"/>
    </source>
</evidence>
<keyword evidence="4" id="KW-0547">Nucleotide-binding</keyword>
<dbReference type="RefSeq" id="XP_004339950.1">
    <property type="nucleotide sequence ID" value="XM_004339902.1"/>
</dbReference>
<dbReference type="EMBL" id="KB007966">
    <property type="protein sequence ID" value="ELR17934.1"/>
    <property type="molecule type" value="Genomic_DNA"/>
</dbReference>
<gene>
    <name evidence="14" type="ORF">ACA1_208110</name>
</gene>
<comment type="similarity">
    <text evidence="7">Belongs to the PI3/PI4-kinase family.</text>
</comment>
<keyword evidence="6" id="KW-0067">ATP-binding</keyword>
<evidence type="ECO:0000313" key="14">
    <source>
        <dbReference type="EMBL" id="ELR17934.1"/>
    </source>
</evidence>
<dbReference type="PANTHER" id="PTHR10048">
    <property type="entry name" value="PHOSPHATIDYLINOSITOL KINASE"/>
    <property type="match status" value="1"/>
</dbReference>
<dbReference type="PROSITE" id="PS51547">
    <property type="entry name" value="C2_PI3K"/>
    <property type="match status" value="1"/>
</dbReference>
<dbReference type="EC" id="2.7.1.137" evidence="2"/>
<evidence type="ECO:0000259" key="11">
    <source>
        <dbReference type="PROSITE" id="PS50290"/>
    </source>
</evidence>
<dbReference type="InterPro" id="IPR000403">
    <property type="entry name" value="PI3/4_kinase_cat_dom"/>
</dbReference>
<evidence type="ECO:0000259" key="10">
    <source>
        <dbReference type="PROSITE" id="PS50081"/>
    </source>
</evidence>
<dbReference type="PROSITE" id="PS50081">
    <property type="entry name" value="ZF_DAG_PE_2"/>
    <property type="match status" value="1"/>
</dbReference>
<name>L8GXD2_ACACF</name>
<dbReference type="Pfam" id="PF00169">
    <property type="entry name" value="PH"/>
    <property type="match status" value="1"/>
</dbReference>
<evidence type="ECO:0000256" key="7">
    <source>
        <dbReference type="PROSITE-ProRule" id="PRU00880"/>
    </source>
</evidence>
<dbReference type="Gene3D" id="1.25.40.70">
    <property type="entry name" value="Phosphatidylinositol 3-kinase, accessory domain (PIK)"/>
    <property type="match status" value="1"/>
</dbReference>
<dbReference type="SUPFAM" id="SSF49562">
    <property type="entry name" value="C2 domain (Calcium/lipid-binding domain, CaLB)"/>
    <property type="match status" value="1"/>
</dbReference>
<dbReference type="Pfam" id="PF00613">
    <property type="entry name" value="PI3Ka"/>
    <property type="match status" value="1"/>
</dbReference>
<dbReference type="PROSITE" id="PS51545">
    <property type="entry name" value="PIK_HELICAL"/>
    <property type="match status" value="1"/>
</dbReference>
<dbReference type="InterPro" id="IPR011009">
    <property type="entry name" value="Kinase-like_dom_sf"/>
</dbReference>
<dbReference type="GO" id="GO:0031267">
    <property type="term" value="F:small GTPase binding"/>
    <property type="evidence" value="ECO:0007669"/>
    <property type="project" value="UniProtKB-ARBA"/>
</dbReference>
<dbReference type="OrthoDB" id="67688at2759"/>
<dbReference type="Gene3D" id="2.30.29.30">
    <property type="entry name" value="Pleckstrin-homology domain (PH domain)/Phosphotyrosine-binding domain (PTB)"/>
    <property type="match status" value="1"/>
</dbReference>
<dbReference type="PROSITE" id="PS50003">
    <property type="entry name" value="PH_DOMAIN"/>
    <property type="match status" value="1"/>
</dbReference>
<dbReference type="InterPro" id="IPR018936">
    <property type="entry name" value="PI3/4_kinase_CS"/>
</dbReference>
<evidence type="ECO:0000256" key="4">
    <source>
        <dbReference type="ARBA" id="ARBA00022741"/>
    </source>
</evidence>
<dbReference type="PANTHER" id="PTHR10048:SF14">
    <property type="entry name" value="LD28067P"/>
    <property type="match status" value="1"/>
</dbReference>